<keyword evidence="3" id="KW-1133">Transmembrane helix</keyword>
<dbReference type="Proteomes" id="UP001521209">
    <property type="component" value="Unassembled WGS sequence"/>
</dbReference>
<dbReference type="SUPFAM" id="SSF111369">
    <property type="entry name" value="HlyD-like secretion proteins"/>
    <property type="match status" value="1"/>
</dbReference>
<evidence type="ECO:0000256" key="3">
    <source>
        <dbReference type="SAM" id="Phobius"/>
    </source>
</evidence>
<protein>
    <submittedName>
        <fullName evidence="4">Efflux RND transporter periplasmic adaptor subunit</fullName>
    </submittedName>
</protein>
<keyword evidence="2" id="KW-0175">Coiled coil</keyword>
<organism evidence="4 5">
    <name type="scientific">Acidiphilium iwatense</name>
    <dbReference type="NCBI Taxonomy" id="768198"/>
    <lineage>
        <taxon>Bacteria</taxon>
        <taxon>Pseudomonadati</taxon>
        <taxon>Pseudomonadota</taxon>
        <taxon>Alphaproteobacteria</taxon>
        <taxon>Acetobacterales</taxon>
        <taxon>Acidocellaceae</taxon>
        <taxon>Acidiphilium</taxon>
    </lineage>
</organism>
<keyword evidence="3" id="KW-0472">Membrane</keyword>
<dbReference type="Gene3D" id="2.40.30.170">
    <property type="match status" value="1"/>
</dbReference>
<proteinExistence type="predicted"/>
<comment type="caution">
    <text evidence="4">The sequence shown here is derived from an EMBL/GenBank/DDBJ whole genome shotgun (WGS) entry which is preliminary data.</text>
</comment>
<dbReference type="Gene3D" id="2.40.50.100">
    <property type="match status" value="1"/>
</dbReference>
<dbReference type="EMBL" id="JAKGBZ010000034">
    <property type="protein sequence ID" value="MCF3947950.1"/>
    <property type="molecule type" value="Genomic_DNA"/>
</dbReference>
<keyword evidence="3" id="KW-0812">Transmembrane</keyword>
<keyword evidence="5" id="KW-1185">Reference proteome</keyword>
<dbReference type="InterPro" id="IPR050465">
    <property type="entry name" value="UPF0194_transport"/>
</dbReference>
<sequence length="422" mass="44114">MPDFQIPDQVRRKTRLRHRAAWASGVAIGTALVVALIWLLPSGPSVARESLVIGTVHSGAFRVRVQAPGELRPRGERFVTAAVPGTVARVLVRPGDSVKTDTVLLRLVNPHLQSALVRARSNLADAKATLASTKATLDNNLLSLEADLATGRAAAAAAGLRAEAERGLEAEHVVARLDYRKTVLDAANARQLVALTRQRIAAFRDNQSAQIEAQNARVSAFQAALAEAQANVAALSVTAGERGVVQSVAARPGQTLALGGAIARVASLTHLKAALDVAPSEAGEITAGLRATIRLNDAGESRIDGVVTRVSPSVEKGSVRVDVKLPAHLPAGTRPDLAVLGDIDVTTIPRALYVARPVDARPDSMATVFKLVDGGDKAIPVRVRFGAASANAIQVLSGLPAGARIIVSDTGRFAGKSLVRIR</sequence>
<comment type="subcellular location">
    <subcellularLocation>
        <location evidence="1">Cell envelope</location>
    </subcellularLocation>
</comment>
<evidence type="ECO:0000313" key="4">
    <source>
        <dbReference type="EMBL" id="MCF3947950.1"/>
    </source>
</evidence>
<name>A0ABS9E1N7_9PROT</name>
<accession>A0ABS9E1N7</accession>
<gene>
    <name evidence="4" type="ORF">L2A60_14815</name>
</gene>
<evidence type="ECO:0000256" key="1">
    <source>
        <dbReference type="ARBA" id="ARBA00004196"/>
    </source>
</evidence>
<evidence type="ECO:0000313" key="5">
    <source>
        <dbReference type="Proteomes" id="UP001521209"/>
    </source>
</evidence>
<dbReference type="Gene3D" id="1.10.287.470">
    <property type="entry name" value="Helix hairpin bin"/>
    <property type="match status" value="1"/>
</dbReference>
<dbReference type="RefSeq" id="WP_235705244.1">
    <property type="nucleotide sequence ID" value="NZ_JAKGBZ010000034.1"/>
</dbReference>
<evidence type="ECO:0000256" key="2">
    <source>
        <dbReference type="ARBA" id="ARBA00023054"/>
    </source>
</evidence>
<reference evidence="4 5" key="1">
    <citation type="submission" date="2022-01" db="EMBL/GenBank/DDBJ databases">
        <authorList>
            <person name="Won M."/>
            <person name="Kim S.-J."/>
            <person name="Kwon S.-W."/>
        </authorList>
    </citation>
    <scope>NUCLEOTIDE SEQUENCE [LARGE SCALE GENOMIC DNA]</scope>
    <source>
        <strain evidence="4 5">KCTC 23505</strain>
    </source>
</reference>
<dbReference type="PANTHER" id="PTHR32347">
    <property type="entry name" value="EFFLUX SYSTEM COMPONENT YKNX-RELATED"/>
    <property type="match status" value="1"/>
</dbReference>
<dbReference type="PANTHER" id="PTHR32347:SF23">
    <property type="entry name" value="BLL5650 PROTEIN"/>
    <property type="match status" value="1"/>
</dbReference>
<feature type="transmembrane region" description="Helical" evidence="3">
    <location>
        <begin position="20"/>
        <end position="40"/>
    </location>
</feature>